<sequence length="297" mass="34273">MYWERFEENDVRLVIPVSATVISGFEPNEDLLQWFVVREGLAFGGETLPLDNSDFGERWVILTFNGQDVHAAKIEIFFPATGNKHPEDVSAAWGYAFWEGEKEGWPNPLPMFKTPNWFYYYWKAHPDPEVRFGVRWSIMGKNARSFYYPGDQHVYISDDVWEGTVEGERGCWTTWYITSSNIVDFEHVRAIDAFVRAVIHEKTHKILWEESQQPGWVDSDGDGVSDQREIEAGLNPNNPNTFDLSSVEVPKPPTYSFDEELYCSLQEYGKFGDKTKDWADDHGLNYGGQKPCLICVR</sequence>
<protein>
    <submittedName>
        <fullName evidence="1">Uncharacterized protein</fullName>
    </submittedName>
</protein>
<name>A0A2H5XD83_9BACT</name>
<accession>A0A2H5XD83</accession>
<proteinExistence type="predicted"/>
<dbReference type="Proteomes" id="UP000236173">
    <property type="component" value="Unassembled WGS sequence"/>
</dbReference>
<gene>
    <name evidence="1" type="ORF">HRbin17_01669</name>
</gene>
<dbReference type="EMBL" id="BEHT01000021">
    <property type="protein sequence ID" value="GBC99148.1"/>
    <property type="molecule type" value="Genomic_DNA"/>
</dbReference>
<dbReference type="AlphaFoldDB" id="A0A2H5XD83"/>
<organism evidence="1 2">
    <name type="scientific">Candidatus Fervidibacter japonicus</name>
    <dbReference type="NCBI Taxonomy" id="2035412"/>
    <lineage>
        <taxon>Bacteria</taxon>
        <taxon>Candidatus Fervidibacterota</taxon>
        <taxon>Candidatus Fervidibacter</taxon>
    </lineage>
</organism>
<evidence type="ECO:0000313" key="1">
    <source>
        <dbReference type="EMBL" id="GBC99148.1"/>
    </source>
</evidence>
<comment type="caution">
    <text evidence="1">The sequence shown here is derived from an EMBL/GenBank/DDBJ whole genome shotgun (WGS) entry which is preliminary data.</text>
</comment>
<evidence type="ECO:0000313" key="2">
    <source>
        <dbReference type="Proteomes" id="UP000236173"/>
    </source>
</evidence>
<reference evidence="2" key="1">
    <citation type="submission" date="2017-09" db="EMBL/GenBank/DDBJ databases">
        <title>Metaegenomics of thermophilic ammonia-oxidizing enrichment culture.</title>
        <authorList>
            <person name="Kato S."/>
            <person name="Suzuki K."/>
        </authorList>
    </citation>
    <scope>NUCLEOTIDE SEQUENCE [LARGE SCALE GENOMIC DNA]</scope>
</reference>